<dbReference type="InterPro" id="IPR000772">
    <property type="entry name" value="Ricin_B_lectin"/>
</dbReference>
<evidence type="ECO:0000313" key="3">
    <source>
        <dbReference type="EMBL" id="EOT61652.1"/>
    </source>
</evidence>
<dbReference type="InterPro" id="IPR035992">
    <property type="entry name" value="Ricin_B-like_lectins"/>
</dbReference>
<dbReference type="Gene3D" id="2.60.40.3600">
    <property type="match status" value="1"/>
</dbReference>
<dbReference type="OrthoDB" id="2190536at2"/>
<dbReference type="Gene3D" id="2.80.10.50">
    <property type="match status" value="2"/>
</dbReference>
<dbReference type="Proteomes" id="UP000014197">
    <property type="component" value="Unassembled WGS sequence"/>
</dbReference>
<gene>
    <name evidence="3" type="ORF">I583_00634</name>
    <name evidence="2" type="ORF">UAW_02950</name>
</gene>
<organism evidence="2 4">
    <name type="scientific">Enterococcus haemoperoxidus ATCC BAA-382</name>
    <dbReference type="NCBI Taxonomy" id="1158608"/>
    <lineage>
        <taxon>Bacteria</taxon>
        <taxon>Bacillati</taxon>
        <taxon>Bacillota</taxon>
        <taxon>Bacilli</taxon>
        <taxon>Lactobacillales</taxon>
        <taxon>Enterococcaceae</taxon>
        <taxon>Enterococcus</taxon>
    </lineage>
</organism>
<evidence type="ECO:0000313" key="5">
    <source>
        <dbReference type="Proteomes" id="UP000014197"/>
    </source>
</evidence>
<sequence>MKKRLIQEKNVNCYWNVILPVLMLTLFILLQAVPASAAKVISDDLYVAYPKVNETFAIDISQDEKSPNYESLITYAAHGKGNQLLGYEYRPEKDGYVIYEGNNVQKIIGSTKDNTAKITTFTVPINSYTEFSDDYIWDIIQAEGTYYKIKNRKTGTYLTASKPSNNALMTLTSDNGEDSQKFNLKTMNGVYKIRSVASYSYKYLWDVSGEPGVGKEVASYPEKGTKSGQVWMILFKPSDNAYVISSYDQKDLIMTQETASSSPKLKKNEASFETPLGLKSVFDFQLIGSTPEGQSKVRIKNSNFSGYYIKDYTVTGGISKLSLYSLMPNDGNQQWILDKVKDIPKPEIKNLKITSANPHSDSFFYVGEELTVTGDFQGSGYSTYNLYSVFNTDEPVLNQEGIKVDTSGASTFSSKIDTSQYKEGTFYIEVYARADSMFQSNRVNDKYKLVYPTPSGEAVPQTIKKGTPISTLKPSDFVKNLHDEMGNPITATKIEGINTNVFGPQEAKVTIENQYKTEIITVPVSVVGVDRTVTVKFQKGENSPVQLHADTSFKRKIGEKINLLDDPEIASIVNQIEHVDGEKRDYSLSNRTEIENYVVKDQVSQEIIVKFAGNLTIDSIPNTFRFKGRYLGKERLQIIPLVTTADTILAVHDSRAEGQGNFSVKAKLEKDIFNVLDPNYTIKDGYIKFANHLKINSKDFSSLAESNGTKDPKQYLYNFTLGEITNPDNNIKLVIPKDSMDKVGNYTGTILWEIENGP</sequence>
<evidence type="ECO:0000313" key="2">
    <source>
        <dbReference type="EMBL" id="EOH92909.1"/>
    </source>
</evidence>
<dbReference type="STRING" id="155618.RV06_GL001931"/>
<reference evidence="2 4" key="1">
    <citation type="submission" date="2013-02" db="EMBL/GenBank/DDBJ databases">
        <title>The Genome Sequence of Enterococcus haemoperoxidus BAA-382.</title>
        <authorList>
            <consortium name="The Broad Institute Genome Sequencing Platform"/>
            <consortium name="The Broad Institute Genome Sequencing Center for Infectious Disease"/>
            <person name="Earl A.M."/>
            <person name="Gilmore M.S."/>
            <person name="Lebreton F."/>
            <person name="Walker B."/>
            <person name="Young S.K."/>
            <person name="Zeng Q."/>
            <person name="Gargeya S."/>
            <person name="Fitzgerald M."/>
            <person name="Haas B."/>
            <person name="Abouelleil A."/>
            <person name="Alvarado L."/>
            <person name="Arachchi H.M."/>
            <person name="Berlin A.M."/>
            <person name="Chapman S.B."/>
            <person name="Dewar J."/>
            <person name="Goldberg J."/>
            <person name="Griggs A."/>
            <person name="Gujja S."/>
            <person name="Hansen M."/>
            <person name="Howarth C."/>
            <person name="Imamovic A."/>
            <person name="Larimer J."/>
            <person name="McCowan C."/>
            <person name="Murphy C."/>
            <person name="Neiman D."/>
            <person name="Pearson M."/>
            <person name="Priest M."/>
            <person name="Roberts A."/>
            <person name="Saif S."/>
            <person name="Shea T."/>
            <person name="Sisk P."/>
            <person name="Sykes S."/>
            <person name="Wortman J."/>
            <person name="Nusbaum C."/>
            <person name="Birren B."/>
        </authorList>
    </citation>
    <scope>NUCLEOTIDE SEQUENCE [LARGE SCALE GENOMIC DNA]</scope>
    <source>
        <strain evidence="2 4">ATCC BAA-382</strain>
    </source>
</reference>
<name>R2SY50_9ENTE</name>
<evidence type="ECO:0000259" key="1">
    <source>
        <dbReference type="Pfam" id="PF14200"/>
    </source>
</evidence>
<dbReference type="CDD" id="cd00161">
    <property type="entry name" value="beta-trefoil_Ricin-like"/>
    <property type="match status" value="1"/>
</dbReference>
<evidence type="ECO:0000313" key="4">
    <source>
        <dbReference type="Proteomes" id="UP000013858"/>
    </source>
</evidence>
<keyword evidence="5" id="KW-1185">Reference proteome</keyword>
<comment type="caution">
    <text evidence="2">The sequence shown here is derived from an EMBL/GenBank/DDBJ whole genome shotgun (WGS) entry which is preliminary data.</text>
</comment>
<dbReference type="PATRIC" id="fig|1158608.3.peg.2886"/>
<reference evidence="3 5" key="2">
    <citation type="submission" date="2013-03" db="EMBL/GenBank/DDBJ databases">
        <title>The Genome Sequence of Enterococcus haemoperoxidus BAA-382 (PacBio/Illumina hybrid assembly).</title>
        <authorList>
            <consortium name="The Broad Institute Genomics Platform"/>
            <consortium name="The Broad Institute Genome Sequencing Center for Infectious Disease"/>
            <person name="Earl A."/>
            <person name="Russ C."/>
            <person name="Gilmore M."/>
            <person name="Surin D."/>
            <person name="Walker B."/>
            <person name="Young S."/>
            <person name="Zeng Q."/>
            <person name="Gargeya S."/>
            <person name="Fitzgerald M."/>
            <person name="Haas B."/>
            <person name="Abouelleil A."/>
            <person name="Allen A.W."/>
            <person name="Alvarado L."/>
            <person name="Arachchi H.M."/>
            <person name="Berlin A.M."/>
            <person name="Chapman S.B."/>
            <person name="Gainer-Dewar J."/>
            <person name="Goldberg J."/>
            <person name="Griggs A."/>
            <person name="Gujja S."/>
            <person name="Hansen M."/>
            <person name="Howarth C."/>
            <person name="Imamovic A."/>
            <person name="Ireland A."/>
            <person name="Larimer J."/>
            <person name="McCowan C."/>
            <person name="Murphy C."/>
            <person name="Pearson M."/>
            <person name="Poon T.W."/>
            <person name="Priest M."/>
            <person name="Roberts A."/>
            <person name="Saif S."/>
            <person name="Shea T."/>
            <person name="Sisk P."/>
            <person name="Sykes S."/>
            <person name="Wortman J."/>
            <person name="Nusbaum C."/>
            <person name="Birren B."/>
        </authorList>
    </citation>
    <scope>NUCLEOTIDE SEQUENCE [LARGE SCALE GENOMIC DNA]</scope>
    <source>
        <strain evidence="3 5">ATCC BAA-382</strain>
    </source>
</reference>
<feature type="domain" description="Ricin B lectin" evidence="1">
    <location>
        <begin position="137"/>
        <end position="210"/>
    </location>
</feature>
<dbReference type="AlphaFoldDB" id="R2SY50"/>
<dbReference type="Proteomes" id="UP000013858">
    <property type="component" value="Unassembled WGS sequence"/>
</dbReference>
<dbReference type="RefSeq" id="WP_010763106.1">
    <property type="nucleotide sequence ID" value="NZ_KB946316.1"/>
</dbReference>
<dbReference type="EMBL" id="AJAR01000027">
    <property type="protein sequence ID" value="EOH92909.1"/>
    <property type="molecule type" value="Genomic_DNA"/>
</dbReference>
<dbReference type="SUPFAM" id="SSF50370">
    <property type="entry name" value="Ricin B-like lectins"/>
    <property type="match status" value="1"/>
</dbReference>
<proteinExistence type="predicted"/>
<protein>
    <recommendedName>
        <fullName evidence="1">Ricin B lectin domain-containing protein</fullName>
    </recommendedName>
</protein>
<accession>R2SY50</accession>
<dbReference type="Pfam" id="PF14200">
    <property type="entry name" value="RicinB_lectin_2"/>
    <property type="match status" value="1"/>
</dbReference>
<dbReference type="EMBL" id="ASVY01000002">
    <property type="protein sequence ID" value="EOT61652.1"/>
    <property type="molecule type" value="Genomic_DNA"/>
</dbReference>